<accession>A0A109KJV2</accession>
<organism evidence="1 2">
    <name type="scientific">Pseudomonas fluorescens</name>
    <dbReference type="NCBI Taxonomy" id="294"/>
    <lineage>
        <taxon>Bacteria</taxon>
        <taxon>Pseudomonadati</taxon>
        <taxon>Pseudomonadota</taxon>
        <taxon>Gammaproteobacteria</taxon>
        <taxon>Pseudomonadales</taxon>
        <taxon>Pseudomonadaceae</taxon>
        <taxon>Pseudomonas</taxon>
    </lineage>
</organism>
<dbReference type="EMBL" id="LCYC01000062">
    <property type="protein sequence ID" value="KWV70551.1"/>
    <property type="molecule type" value="Genomic_DNA"/>
</dbReference>
<protein>
    <recommendedName>
        <fullName evidence="3">HNH endonuclease</fullName>
    </recommendedName>
</protein>
<evidence type="ECO:0000313" key="1">
    <source>
        <dbReference type="EMBL" id="KWV70551.1"/>
    </source>
</evidence>
<sequence length="280" mass="32151">MTSENHKVGVCALCGPDISGEKVLRLSHFLPKAVYRYFNRSKLESTKLLIRPKEDAKVFSMSTQVAQHLLCDACELLMTKQGEDYYLSEMMKIDVNAKSQSPVYKILFHGLLPIWRPINERYPDAILNAGSTLLPEIESRKLYHFAIGMFWKATFKGWKHCPPVPLEASVVEQMRRFLRGGDFLQDYIVKIVPSFWDAKFTASFPTVVRTQLFFSIQSFDFYLEKSERDFHSATSQGAVPIFYSVDHKRSHMAYLGVIASYNRAKQTNSALNTPLTWLND</sequence>
<dbReference type="Proteomes" id="UP000063434">
    <property type="component" value="Unassembled WGS sequence"/>
</dbReference>
<dbReference type="AlphaFoldDB" id="A0A109KJV2"/>
<comment type="caution">
    <text evidence="1">The sequence shown here is derived from an EMBL/GenBank/DDBJ whole genome shotgun (WGS) entry which is preliminary data.</text>
</comment>
<proteinExistence type="predicted"/>
<evidence type="ECO:0008006" key="3">
    <source>
        <dbReference type="Google" id="ProtNLM"/>
    </source>
</evidence>
<gene>
    <name evidence="1" type="ORF">PFL603g_05229</name>
</gene>
<dbReference type="PATRIC" id="fig|294.195.peg.5587"/>
<dbReference type="RefSeq" id="WP_060766309.1">
    <property type="nucleotide sequence ID" value="NZ_LCYC01000062.1"/>
</dbReference>
<name>A0A109KJV2_PSEFL</name>
<reference evidence="1 2" key="1">
    <citation type="submission" date="2015-05" db="EMBL/GenBank/DDBJ databases">
        <title>A genomic and transcriptomic approach to investigate the blue pigment phenotype in Pseudomonas fluorescens.</title>
        <authorList>
            <person name="Andreani N.A."/>
            <person name="Cardazzo B."/>
        </authorList>
    </citation>
    <scope>NUCLEOTIDE SEQUENCE [LARGE SCALE GENOMIC DNA]</scope>
    <source>
        <strain evidence="1 2">Ps_40</strain>
    </source>
</reference>
<evidence type="ECO:0000313" key="2">
    <source>
        <dbReference type="Proteomes" id="UP000063434"/>
    </source>
</evidence>